<dbReference type="EMBL" id="LFMY01000011">
    <property type="protein sequence ID" value="OKL57578.1"/>
    <property type="molecule type" value="Genomic_DNA"/>
</dbReference>
<protein>
    <recommendedName>
        <fullName evidence="2">Altered inheritance of mitochondria protein 6</fullName>
    </recommendedName>
</protein>
<evidence type="ECO:0000313" key="5">
    <source>
        <dbReference type="EMBL" id="OKL57578.1"/>
    </source>
</evidence>
<dbReference type="PROSITE" id="PS50007">
    <property type="entry name" value="PIPLC_X_DOMAIN"/>
    <property type="match status" value="1"/>
</dbReference>
<gene>
    <name evidence="5" type="ORF">UA08_07014</name>
</gene>
<evidence type="ECO:0000256" key="2">
    <source>
        <dbReference type="ARBA" id="ARBA00014286"/>
    </source>
</evidence>
<dbReference type="InterPro" id="IPR051236">
    <property type="entry name" value="HAT_RTT109-like"/>
</dbReference>
<comment type="caution">
    <text evidence="5">The sequence shown here is derived from an EMBL/GenBank/DDBJ whole genome shotgun (WGS) entry which is preliminary data.</text>
</comment>
<dbReference type="OrthoDB" id="4153866at2759"/>
<dbReference type="GO" id="GO:0006629">
    <property type="term" value="P:lipid metabolic process"/>
    <property type="evidence" value="ECO:0007669"/>
    <property type="project" value="InterPro"/>
</dbReference>
<name>A0A225AK50_TALAT</name>
<organism evidence="5 6">
    <name type="scientific">Talaromyces atroroseus</name>
    <dbReference type="NCBI Taxonomy" id="1441469"/>
    <lineage>
        <taxon>Eukaryota</taxon>
        <taxon>Fungi</taxon>
        <taxon>Dikarya</taxon>
        <taxon>Ascomycota</taxon>
        <taxon>Pezizomycotina</taxon>
        <taxon>Eurotiomycetes</taxon>
        <taxon>Eurotiomycetidae</taxon>
        <taxon>Eurotiales</taxon>
        <taxon>Trichocomaceae</taxon>
        <taxon>Talaromyces</taxon>
        <taxon>Talaromyces sect. Trachyspermi</taxon>
    </lineage>
</organism>
<comment type="similarity">
    <text evidence="1">Belongs to the AIM6 family.</text>
</comment>
<dbReference type="SUPFAM" id="SSF51695">
    <property type="entry name" value="PLC-like phosphodiesterases"/>
    <property type="match status" value="1"/>
</dbReference>
<evidence type="ECO:0000256" key="1">
    <source>
        <dbReference type="ARBA" id="ARBA00008858"/>
    </source>
</evidence>
<accession>A0A225AK50</accession>
<keyword evidence="6" id="KW-1185">Reference proteome</keyword>
<evidence type="ECO:0000256" key="4">
    <source>
        <dbReference type="SAM" id="SignalP"/>
    </source>
</evidence>
<reference evidence="5 6" key="1">
    <citation type="submission" date="2015-06" db="EMBL/GenBank/DDBJ databases">
        <title>Talaromyces atroroseus IBT 11181 draft genome.</title>
        <authorList>
            <person name="Rasmussen K.B."/>
            <person name="Rasmussen S."/>
            <person name="Petersen B."/>
            <person name="Sicheritz-Ponten T."/>
            <person name="Mortensen U.H."/>
            <person name="Thrane U."/>
        </authorList>
    </citation>
    <scope>NUCLEOTIDE SEQUENCE [LARGE SCALE GENOMIC DNA]</scope>
    <source>
        <strain evidence="5 6">IBT 11181</strain>
    </source>
</reference>
<dbReference type="InterPro" id="IPR017946">
    <property type="entry name" value="PLC-like_Pdiesterase_TIM-brl"/>
</dbReference>
<feature type="signal peptide" evidence="4">
    <location>
        <begin position="1"/>
        <end position="17"/>
    </location>
</feature>
<keyword evidence="4" id="KW-0732">Signal</keyword>
<evidence type="ECO:0000313" key="6">
    <source>
        <dbReference type="Proteomes" id="UP000214365"/>
    </source>
</evidence>
<evidence type="ECO:0000256" key="3">
    <source>
        <dbReference type="SAM" id="MobiDB-lite"/>
    </source>
</evidence>
<feature type="chain" id="PRO_5012240106" description="Altered inheritance of mitochondria protein 6" evidence="4">
    <location>
        <begin position="18"/>
        <end position="336"/>
    </location>
</feature>
<dbReference type="GO" id="GO:0008081">
    <property type="term" value="F:phosphoric diester hydrolase activity"/>
    <property type="evidence" value="ECO:0007669"/>
    <property type="project" value="InterPro"/>
</dbReference>
<dbReference type="STRING" id="1441469.A0A225AK50"/>
<dbReference type="RefSeq" id="XP_020117699.1">
    <property type="nucleotide sequence ID" value="XM_020261908.1"/>
</dbReference>
<dbReference type="AlphaFoldDB" id="A0A225AK50"/>
<proteinExistence type="inferred from homology"/>
<sequence>MIGVIEFITLLCGIVVSFFSEDLFDIWNDENGLVNWPTALTKDVLPVPCHSHNDYTRPMPLVSALKAGCVGVEADVWLIDEELYIAHTRPKVTHGRTLGSLYVNPLMSLLEERNSAINQTLHGVFETDPDQNLVLLIDFKTNGADTLPYVISHLSPLRDRGYLTHWNGAKVVNRPITVVATGSAPFELLTANSTYRDIFYDAPLELMEDGEPKPVQRARSARRKEEGQGSSGTPSAVHLGTYNPSNSYYASGSYDRSIRFPWKFYITSNQLNRIRAQINEAHRRGLKVRYWSTPSWPRNLRNHIWSVLVREGADLLNVDDLESAIKGHWWSNNEGR</sequence>
<dbReference type="PANTHER" id="PTHR31571:SF1">
    <property type="entry name" value="ALTERED INHERITANCE OF MITOCHONDRIA PROTEIN 6"/>
    <property type="match status" value="1"/>
</dbReference>
<dbReference type="GeneID" id="31006770"/>
<dbReference type="Proteomes" id="UP000214365">
    <property type="component" value="Unassembled WGS sequence"/>
</dbReference>
<feature type="region of interest" description="Disordered" evidence="3">
    <location>
        <begin position="210"/>
        <end position="239"/>
    </location>
</feature>
<dbReference type="PANTHER" id="PTHR31571">
    <property type="entry name" value="ALTERED INHERITANCE OF MITOCHONDRIA PROTEIN 6"/>
    <property type="match status" value="1"/>
</dbReference>